<evidence type="ECO:0000313" key="4">
    <source>
        <dbReference type="EMBL" id="KAG9263428.1"/>
    </source>
</evidence>
<protein>
    <submittedName>
        <fullName evidence="4">Membrane protein FAM159B</fullName>
    </submittedName>
    <submittedName>
        <fullName evidence="5">Shisa like 2B</fullName>
    </submittedName>
</protein>
<feature type="transmembrane region" description="Helical" evidence="2">
    <location>
        <begin position="59"/>
        <end position="92"/>
    </location>
</feature>
<dbReference type="AlphaFoldDB" id="A0A8B9H0D1"/>
<organism evidence="5 6">
    <name type="scientific">Astyanax mexicanus</name>
    <name type="common">Blind cave fish</name>
    <name type="synonym">Astyanax fasciatus mexicanus</name>
    <dbReference type="NCBI Taxonomy" id="7994"/>
    <lineage>
        <taxon>Eukaryota</taxon>
        <taxon>Metazoa</taxon>
        <taxon>Chordata</taxon>
        <taxon>Craniata</taxon>
        <taxon>Vertebrata</taxon>
        <taxon>Euteleostomi</taxon>
        <taxon>Actinopterygii</taxon>
        <taxon>Neopterygii</taxon>
        <taxon>Teleostei</taxon>
        <taxon>Ostariophysi</taxon>
        <taxon>Characiformes</taxon>
        <taxon>Characoidei</taxon>
        <taxon>Acestrorhamphidae</taxon>
        <taxon>Acestrorhamphinae</taxon>
        <taxon>Astyanax</taxon>
    </lineage>
</organism>
<evidence type="ECO:0000313" key="7">
    <source>
        <dbReference type="Proteomes" id="UP000752171"/>
    </source>
</evidence>
<dbReference type="EMBL" id="JAICCE010000020">
    <property type="protein sequence ID" value="KAG9263428.1"/>
    <property type="molecule type" value="Genomic_DNA"/>
</dbReference>
<reference evidence="4 7" key="1">
    <citation type="submission" date="2021-07" db="EMBL/GenBank/DDBJ databases">
        <authorList>
            <person name="Imarazene B."/>
            <person name="Zahm M."/>
            <person name="Klopp C."/>
            <person name="Cabau C."/>
            <person name="Beille S."/>
            <person name="Jouanno E."/>
            <person name="Castinel A."/>
            <person name="Lluch J."/>
            <person name="Gil L."/>
            <person name="Kuchtly C."/>
            <person name="Lopez Roques C."/>
            <person name="Donnadieu C."/>
            <person name="Parrinello H."/>
            <person name="Journot L."/>
            <person name="Du K."/>
            <person name="Schartl M."/>
            <person name="Retaux S."/>
            <person name="Guiguen Y."/>
        </authorList>
    </citation>
    <scope>NUCLEOTIDE SEQUENCE [LARGE SCALE GENOMIC DNA]</scope>
    <source>
        <strain evidence="4">Pach_M1</strain>
        <tissue evidence="4">Testis</tissue>
    </source>
</reference>
<evidence type="ECO:0000313" key="6">
    <source>
        <dbReference type="Proteomes" id="UP000694621"/>
    </source>
</evidence>
<keyword evidence="2" id="KW-0812">Transmembrane</keyword>
<reference evidence="5" key="2">
    <citation type="submission" date="2025-05" db="UniProtKB">
        <authorList>
            <consortium name="Ensembl"/>
        </authorList>
    </citation>
    <scope>IDENTIFICATION</scope>
</reference>
<dbReference type="OrthoDB" id="10062839at2759"/>
<dbReference type="Proteomes" id="UP000752171">
    <property type="component" value="Unassembled WGS sequence"/>
</dbReference>
<gene>
    <name evidence="4" type="primary">SHISAL2B</name>
    <name evidence="4" type="ORF">AMEX_G23465</name>
</gene>
<feature type="region of interest" description="Disordered" evidence="1">
    <location>
        <begin position="102"/>
        <end position="129"/>
    </location>
</feature>
<keyword evidence="2" id="KW-1133">Transmembrane helix</keyword>
<accession>A0A8B9H0D1</accession>
<evidence type="ECO:0000256" key="2">
    <source>
        <dbReference type="SAM" id="Phobius"/>
    </source>
</evidence>
<feature type="domain" description="Shisa N-terminal" evidence="3">
    <location>
        <begin position="6"/>
        <end position="48"/>
    </location>
</feature>
<dbReference type="Pfam" id="PF13908">
    <property type="entry name" value="Shisa_N"/>
    <property type="match status" value="1"/>
</dbReference>
<evidence type="ECO:0000313" key="5">
    <source>
        <dbReference type="Ensembl" id="ENSAMXP00005004415.1"/>
    </source>
</evidence>
<feature type="compositionally biased region" description="Basic and acidic residues" evidence="1">
    <location>
        <begin position="113"/>
        <end position="129"/>
    </location>
</feature>
<name>A0A8B9H0D1_ASTMX</name>
<evidence type="ECO:0000259" key="3">
    <source>
        <dbReference type="Pfam" id="PF13908"/>
    </source>
</evidence>
<dbReference type="Ensembl" id="ENSAMXT00005005041.1">
    <property type="protein sequence ID" value="ENSAMXP00005004415.1"/>
    <property type="gene ID" value="ENSAMXG00005002740.1"/>
</dbReference>
<dbReference type="InterPro" id="IPR053891">
    <property type="entry name" value="Shisa_N"/>
</dbReference>
<dbReference type="Proteomes" id="UP000694621">
    <property type="component" value="Unplaced"/>
</dbReference>
<sequence length="148" mass="16385">MADVHTCEGYFKEGVSFVETFMCPQDPGSPELEYCCGFEDMKYCCGEPGNYYPYKHAYMWTLSAGLLVGLSIAALVLLAFLTSVLVLCVLFLRTKPQKADTGLKLRSQTSSHKAADPRDASLRRGSRGDTQLETRATLTNLENVNTQI</sequence>
<evidence type="ECO:0000256" key="1">
    <source>
        <dbReference type="SAM" id="MobiDB-lite"/>
    </source>
</evidence>
<proteinExistence type="predicted"/>
<keyword evidence="2" id="KW-0472">Membrane</keyword>